<dbReference type="Proteomes" id="UP000008730">
    <property type="component" value="Segment"/>
</dbReference>
<proteinExistence type="predicted"/>
<reference evidence="1 2" key="1">
    <citation type="journal article" date="2010" name="Virol. J.">
        <title>Genomes of the T4-related bacteriophages as windows on microbial genome evolution.</title>
        <authorList>
            <person name="Petrov V.M."/>
            <person name="Ratnayaka S."/>
            <person name="Nolan J.M."/>
            <person name="Miller E.S."/>
            <person name="Karam J.D."/>
        </authorList>
    </citation>
    <scope>NUCLEOTIDE SEQUENCE [LARGE SCALE GENOMIC DNA]</scope>
</reference>
<evidence type="ECO:0000313" key="2">
    <source>
        <dbReference type="Proteomes" id="UP000008730"/>
    </source>
</evidence>
<keyword evidence="2" id="KW-1185">Reference proteome</keyword>
<evidence type="ECO:0000313" key="1">
    <source>
        <dbReference type="EMBL" id="ADG36042.1"/>
    </source>
</evidence>
<gene>
    <name evidence="1" type="ORF">Acj61p077</name>
</gene>
<name>E5E458_9CAUD</name>
<sequence length="372" mass="42240">MKILYLPCRSVPFNINRVDGGLEAVQYNFINNMSKVHDIDYVSFGDEDFGHLAVNELSINKPIGGKFTTAHAYKIKYLLQEIQDWDQYDAIVIIEGSKMVLNALAELGQISKVRNILATPLDPSVRGIVQCWNNAVMVHKLGGKNIVPTQTFKDLAAQVYSKMNTRIAAEVIDFEYWQANDIIADDFYPPILIEEKPDVLESEGHIVQAQRFDNAFRKSNVAFGAMDLYQGPKLAFCPSKWAPGKKWLEKSWVMIDSSRREIQIEISVAKVLVNTCHNTGTVENGSLEAISQGVPVLQLIQKGFNHATFEYDPTTVRVEFEEGTDTATLIDMYAKALNEFTDTQENRVKRAEYLYNRFNKDAYFKLWETVLS</sequence>
<accession>E5E458</accession>
<organism evidence="1 2">
    <name type="scientific">Acinetobacter phage Acj61</name>
    <dbReference type="NCBI Taxonomy" id="760732"/>
    <lineage>
        <taxon>Viruses</taxon>
        <taxon>Duplodnaviria</taxon>
        <taxon>Heunggongvirae</taxon>
        <taxon>Uroviricota</taxon>
        <taxon>Caudoviricetes</taxon>
        <taxon>Pantevenvirales</taxon>
        <taxon>Straboviridae</taxon>
        <taxon>Twarogvirinae</taxon>
        <taxon>Lasallevirus</taxon>
        <taxon>Lasallevirus Acj61</taxon>
        <taxon>Acinetobacter virus Acj61</taxon>
    </lineage>
</organism>
<dbReference type="OrthoDB" id="11433at10239"/>
<dbReference type="EMBL" id="GU911519">
    <property type="protein sequence ID" value="ADG36042.1"/>
    <property type="molecule type" value="Genomic_DNA"/>
</dbReference>
<dbReference type="KEGG" id="vg:9925968"/>
<dbReference type="RefSeq" id="YP_004009694.1">
    <property type="nucleotide sequence ID" value="NC_014661.1"/>
</dbReference>
<protein>
    <submittedName>
        <fullName evidence="1">Conserved hypothetical phage protein</fullName>
    </submittedName>
</protein>
<dbReference type="GeneID" id="9925968"/>